<dbReference type="Proteomes" id="UP000183410">
    <property type="component" value="Unassembled WGS sequence"/>
</dbReference>
<reference evidence="2" key="1">
    <citation type="submission" date="2016-10" db="EMBL/GenBank/DDBJ databases">
        <authorList>
            <person name="Varghese N."/>
            <person name="Submissions S."/>
        </authorList>
    </citation>
    <scope>NUCLEOTIDE SEQUENCE [LARGE SCALE GENOMIC DNA]</scope>
    <source>
        <strain evidence="2">CGMCC 1.10223</strain>
    </source>
</reference>
<dbReference type="InterPro" id="IPR029044">
    <property type="entry name" value="Nucleotide-diphossugar_trans"/>
</dbReference>
<gene>
    <name evidence="1" type="ORF">SAMN04487969_14317</name>
</gene>
<keyword evidence="2" id="KW-1185">Reference proteome</keyword>
<dbReference type="Gene3D" id="3.90.550.10">
    <property type="entry name" value="Spore Coat Polysaccharide Biosynthesis Protein SpsA, Chain A"/>
    <property type="match status" value="1"/>
</dbReference>
<name>A0A1I2IYP7_9BACL</name>
<dbReference type="Pfam" id="PF02348">
    <property type="entry name" value="CTP_transf_3"/>
    <property type="match status" value="1"/>
</dbReference>
<keyword evidence="1" id="KW-0548">Nucleotidyltransferase</keyword>
<evidence type="ECO:0000313" key="2">
    <source>
        <dbReference type="Proteomes" id="UP000183410"/>
    </source>
</evidence>
<keyword evidence="1" id="KW-0808">Transferase</keyword>
<dbReference type="EMBL" id="FONN01000043">
    <property type="protein sequence ID" value="SFF46117.1"/>
    <property type="molecule type" value="Genomic_DNA"/>
</dbReference>
<dbReference type="PANTHER" id="PTHR21485">
    <property type="entry name" value="HAD SUPERFAMILY MEMBERS CMAS AND KDSC"/>
    <property type="match status" value="1"/>
</dbReference>
<dbReference type="GO" id="GO:0008781">
    <property type="term" value="F:N-acylneuraminate cytidylyltransferase activity"/>
    <property type="evidence" value="ECO:0007669"/>
    <property type="project" value="TreeGrafter"/>
</dbReference>
<protein>
    <submittedName>
        <fullName evidence="1">N-acylneuraminate cytidylyltransferase</fullName>
    </submittedName>
</protein>
<dbReference type="PANTHER" id="PTHR21485:SF6">
    <property type="entry name" value="N-ACYLNEURAMINATE CYTIDYLYLTRANSFERASE-RELATED"/>
    <property type="match status" value="1"/>
</dbReference>
<dbReference type="AlphaFoldDB" id="A0A1I2IYP7"/>
<dbReference type="InterPro" id="IPR003329">
    <property type="entry name" value="Cytidylyl_trans"/>
</dbReference>
<dbReference type="CDD" id="cd02513">
    <property type="entry name" value="CMP-NeuAc_Synthase"/>
    <property type="match status" value="1"/>
</dbReference>
<dbReference type="InterPro" id="IPR050793">
    <property type="entry name" value="CMP-NeuNAc_synthase"/>
</dbReference>
<evidence type="ECO:0000313" key="1">
    <source>
        <dbReference type="EMBL" id="SFF46117.1"/>
    </source>
</evidence>
<dbReference type="RefSeq" id="WP_046229710.1">
    <property type="nucleotide sequence ID" value="NZ_FONN01000043.1"/>
</dbReference>
<organism evidence="1 2">
    <name type="scientific">Paenibacillus algorifonticola</name>
    <dbReference type="NCBI Taxonomy" id="684063"/>
    <lineage>
        <taxon>Bacteria</taxon>
        <taxon>Bacillati</taxon>
        <taxon>Bacillota</taxon>
        <taxon>Bacilli</taxon>
        <taxon>Bacillales</taxon>
        <taxon>Paenibacillaceae</taxon>
        <taxon>Paenibacillus</taxon>
    </lineage>
</organism>
<sequence>MSRLCTICARGGSKGVENKNVREMHGKPLIAYSIEQAKLSGLFDYIAVSSDSEDILKTALQWGADFVINRPLEMAQDTSAKIPAIQHCVLQVEAELKISFPVIVDLDATSPLRTVDDLIQAVRLFEQEDVSNLITGMPARRSPYFNLVEQNDAGFITLSKRLNNPIVRRQDAPKCFDMNASIYIWKREKLINEPAVFYPDTVLYEMPEERSVDIDSPLDWMIVELLMSARKGEASYD</sequence>
<proteinExistence type="predicted"/>
<dbReference type="SUPFAM" id="SSF53448">
    <property type="entry name" value="Nucleotide-diphospho-sugar transferases"/>
    <property type="match status" value="1"/>
</dbReference>
<accession>A0A1I2IYP7</accession>